<organism evidence="3 4">
    <name type="scientific">Atopobium deltae</name>
    <dbReference type="NCBI Taxonomy" id="1393034"/>
    <lineage>
        <taxon>Bacteria</taxon>
        <taxon>Bacillati</taxon>
        <taxon>Actinomycetota</taxon>
        <taxon>Coriobacteriia</taxon>
        <taxon>Coriobacteriales</taxon>
        <taxon>Atopobiaceae</taxon>
        <taxon>Atopobium</taxon>
    </lineage>
</organism>
<feature type="region of interest" description="Disordered" evidence="1">
    <location>
        <begin position="214"/>
        <end position="356"/>
    </location>
</feature>
<reference evidence="4" key="1">
    <citation type="submission" date="2016-01" db="EMBL/GenBank/DDBJ databases">
        <authorList>
            <person name="Mitreva M."/>
            <person name="Pepin K.H."/>
            <person name="Mihindukulasuriya K.A."/>
            <person name="Fulton R."/>
            <person name="Fronick C."/>
            <person name="O'Laughlin M."/>
            <person name="Miner T."/>
            <person name="Herter B."/>
            <person name="Rosa B.A."/>
            <person name="Cordes M."/>
            <person name="Tomlinson C."/>
            <person name="Wollam A."/>
            <person name="Palsikar V.B."/>
            <person name="Mardis E.R."/>
            <person name="Wilson R.K."/>
        </authorList>
    </citation>
    <scope>NUCLEOTIDE SEQUENCE [LARGE SCALE GENOMIC DNA]</scope>
    <source>
        <strain evidence="4">DNF00019</strain>
    </source>
</reference>
<gene>
    <name evidence="3" type="ORF">HMPREF3192_01366</name>
</gene>
<feature type="region of interest" description="Disordered" evidence="1">
    <location>
        <begin position="89"/>
        <end position="128"/>
    </location>
</feature>
<feature type="compositionally biased region" description="Polar residues" evidence="1">
    <location>
        <begin position="328"/>
        <end position="338"/>
    </location>
</feature>
<dbReference type="STRING" id="1393034.HMPREF3192_01366"/>
<dbReference type="AlphaFoldDB" id="A0A133XPY1"/>
<evidence type="ECO:0000313" key="3">
    <source>
        <dbReference type="EMBL" id="KXB32995.1"/>
    </source>
</evidence>
<protein>
    <recommendedName>
        <fullName evidence="2">DUF3825 domain-containing protein</fullName>
    </recommendedName>
</protein>
<comment type="caution">
    <text evidence="3">The sequence shown here is derived from an EMBL/GenBank/DDBJ whole genome shotgun (WGS) entry which is preliminary data.</text>
</comment>
<feature type="compositionally biased region" description="Basic residues" evidence="1">
    <location>
        <begin position="103"/>
        <end position="120"/>
    </location>
</feature>
<sequence>MPLVSQNHALYLYQLIQRTIGEGCQVSLANIEAVLAEDNLAAADFDCDDVLSLMQAVPAFIKVTTFKKGRVFVTLMPYPEFDQALEALNQDSPAEKGADKLKPWRRKRRTKLLRPQKPKQKKPEAAPEVAVEVADEAAEEKIVEGQAAPEDEKIAAEVEQVTTEDKQAATPDEQVVSAEGVQTVPAEEQNLEAAEPEQVAVDIEYKIDVAEVEQISAKPEQESIPTTAQEDPAASEEESVIAAPTRGIDELKRAIQQQADSRINGDSDISSNHKTEPAEASAKDAAEKKDSAAAKRRREKKSQEPTSQETTAHKHNSQESSSRDSAQRTRSNTLQRTRQAYRMEPPGPVRHNRRPSRPEAYIPIALQSNLPQTFQDDIYCPTNILNELYNLAPENTNVMELLTHSWQLARSGGNLSGTRNKVNFPLALEYGCDRKHAPSIVAVIQKTLPITKQKPWIISKLIVQKTASATNATTAANKRRSPQAVLNEPLFCASDQLVEQNDIEHPFNGALQALTQFALLGSWHTIASELNDIYGGQGGSPNGSQNVTRSWIAQNACNYLASIFYRAYTTSPESLVQTSTKALLHTNLYTLFGEAIYMCFNHLEEPEDPTAEGATAANAASDTASEEANQPAANEDVLDACIVRNKPPRAETSSWSFAEFSTSDGNFVTQAMEDASAPALSLPKPVSFTFSPQALYFDANAELAIDTHQLRTMLPAEIQQNVSQDDFLDACQQAFAQAQKNYRNIAQGYSSALNESVPIVELAVPTATPYALVINYADANYQLVNVVERSVAQQSAFTLSPTPASWLAEKPVVTEIHAS</sequence>
<feature type="compositionally biased region" description="Low complexity" evidence="1">
    <location>
        <begin position="611"/>
        <end position="629"/>
    </location>
</feature>
<proteinExistence type="predicted"/>
<dbReference type="Proteomes" id="UP000070675">
    <property type="component" value="Unassembled WGS sequence"/>
</dbReference>
<feature type="compositionally biased region" description="Basic and acidic residues" evidence="1">
    <location>
        <begin position="93"/>
        <end position="102"/>
    </location>
</feature>
<dbReference type="Pfam" id="PF12873">
    <property type="entry name" value="DUF3825"/>
    <property type="match status" value="1"/>
</dbReference>
<evidence type="ECO:0000256" key="1">
    <source>
        <dbReference type="SAM" id="MobiDB-lite"/>
    </source>
</evidence>
<feature type="domain" description="DUF3825" evidence="2">
    <location>
        <begin position="558"/>
        <end position="806"/>
    </location>
</feature>
<dbReference type="EMBL" id="LSCR01000042">
    <property type="protein sequence ID" value="KXB32995.1"/>
    <property type="molecule type" value="Genomic_DNA"/>
</dbReference>
<feature type="compositionally biased region" description="Basic and acidic residues" evidence="1">
    <location>
        <begin position="271"/>
        <end position="293"/>
    </location>
</feature>
<accession>A0A133XPY1</accession>
<dbReference type="RefSeq" id="WP_066306414.1">
    <property type="nucleotide sequence ID" value="NZ_KQ959516.1"/>
</dbReference>
<evidence type="ECO:0000313" key="4">
    <source>
        <dbReference type="Proteomes" id="UP000070675"/>
    </source>
</evidence>
<name>A0A133XPY1_9ACTN</name>
<dbReference type="OrthoDB" id="3170948at2"/>
<dbReference type="InterPro" id="IPR024437">
    <property type="entry name" value="DUF3825"/>
</dbReference>
<evidence type="ECO:0000259" key="2">
    <source>
        <dbReference type="Pfam" id="PF12873"/>
    </source>
</evidence>
<feature type="region of interest" description="Disordered" evidence="1">
    <location>
        <begin position="608"/>
        <end position="632"/>
    </location>
</feature>
<keyword evidence="4" id="KW-1185">Reference proteome</keyword>
<dbReference type="PATRIC" id="fig|1393034.3.peg.1329"/>